<dbReference type="OrthoDB" id="10263751at2759"/>
<dbReference type="SUPFAM" id="SSF52833">
    <property type="entry name" value="Thioredoxin-like"/>
    <property type="match status" value="1"/>
</dbReference>
<dbReference type="InterPro" id="IPR013766">
    <property type="entry name" value="Thioredoxin_domain"/>
</dbReference>
<dbReference type="EMBL" id="JAAAJB010000183">
    <property type="protein sequence ID" value="KAG0262599.1"/>
    <property type="molecule type" value="Genomic_DNA"/>
</dbReference>
<dbReference type="Gene3D" id="3.90.190.10">
    <property type="entry name" value="Protein tyrosine phosphatase superfamily"/>
    <property type="match status" value="1"/>
</dbReference>
<reference evidence="2" key="1">
    <citation type="journal article" date="2020" name="Fungal Divers.">
        <title>Resolving the Mortierellaceae phylogeny through synthesis of multi-gene phylogenetics and phylogenomics.</title>
        <authorList>
            <person name="Vandepol N."/>
            <person name="Liber J."/>
            <person name="Desiro A."/>
            <person name="Na H."/>
            <person name="Kennedy M."/>
            <person name="Barry K."/>
            <person name="Grigoriev I.V."/>
            <person name="Miller A.N."/>
            <person name="O'Donnell K."/>
            <person name="Stajich J.E."/>
            <person name="Bonito G."/>
        </authorList>
    </citation>
    <scope>NUCLEOTIDE SEQUENCE</scope>
    <source>
        <strain evidence="2">BC1065</strain>
    </source>
</reference>
<proteinExistence type="predicted"/>
<feature type="domain" description="Thioredoxin" evidence="1">
    <location>
        <begin position="10"/>
        <end position="87"/>
    </location>
</feature>
<protein>
    <recommendedName>
        <fullName evidence="1">Thioredoxin domain-containing protein</fullName>
    </recommendedName>
</protein>
<evidence type="ECO:0000313" key="2">
    <source>
        <dbReference type="EMBL" id="KAG0262599.1"/>
    </source>
</evidence>
<sequence>MTSKILSPNTDQELSQILNQDPYRILVLIYSTAWCKNCKRLNAGLERLAETLSKVATFVHVDLDVLEEAPRVYKIENTPTFQFLRGPVLQSTINARQLPKKATPKESDDQLLVWIEDRVRSFAANWNRSYSKITDHLAFSPSVTEKEIVDGLTKVGFKTVIAMESKEDPTYLPKEADLWKAHGIGFTHYPIKNVDEIGLHDFDEMLQLIESQPGPILIHSDIGQTAAVFVFASVAKQHDRPGHEVATWAKELGFDFEGLGRLTTVISTWVDSKS</sequence>
<dbReference type="InterPro" id="IPR029021">
    <property type="entry name" value="Prot-tyrosine_phosphatase-like"/>
</dbReference>
<comment type="caution">
    <text evidence="2">The sequence shown here is derived from an EMBL/GenBank/DDBJ whole genome shotgun (WGS) entry which is preliminary data.</text>
</comment>
<dbReference type="Gene3D" id="3.40.30.10">
    <property type="entry name" value="Glutaredoxin"/>
    <property type="match status" value="1"/>
</dbReference>
<evidence type="ECO:0000259" key="1">
    <source>
        <dbReference type="Pfam" id="PF00085"/>
    </source>
</evidence>
<accession>A0A9P6U6G4</accession>
<name>A0A9P6U6G4_9FUNG</name>
<dbReference type="AlphaFoldDB" id="A0A9P6U6G4"/>
<dbReference type="Pfam" id="PF00085">
    <property type="entry name" value="Thioredoxin"/>
    <property type="match status" value="1"/>
</dbReference>
<dbReference type="InterPro" id="IPR050620">
    <property type="entry name" value="Thioredoxin_H-type-like"/>
</dbReference>
<dbReference type="InterPro" id="IPR036249">
    <property type="entry name" value="Thioredoxin-like_sf"/>
</dbReference>
<dbReference type="PANTHER" id="PTHR10438">
    <property type="entry name" value="THIOREDOXIN"/>
    <property type="match status" value="1"/>
</dbReference>
<dbReference type="PANTHER" id="PTHR10438:SF405">
    <property type="entry name" value="THIOREDOXIN DOMAIN-CONTAINING PROTEIN"/>
    <property type="match status" value="1"/>
</dbReference>
<organism evidence="2 3">
    <name type="scientific">Actinomortierella ambigua</name>
    <dbReference type="NCBI Taxonomy" id="1343610"/>
    <lineage>
        <taxon>Eukaryota</taxon>
        <taxon>Fungi</taxon>
        <taxon>Fungi incertae sedis</taxon>
        <taxon>Mucoromycota</taxon>
        <taxon>Mortierellomycotina</taxon>
        <taxon>Mortierellomycetes</taxon>
        <taxon>Mortierellales</taxon>
        <taxon>Mortierellaceae</taxon>
        <taxon>Actinomortierella</taxon>
    </lineage>
</organism>
<dbReference type="SUPFAM" id="SSF52799">
    <property type="entry name" value="(Phosphotyrosine protein) phosphatases II"/>
    <property type="match status" value="1"/>
</dbReference>
<dbReference type="Proteomes" id="UP000807716">
    <property type="component" value="Unassembled WGS sequence"/>
</dbReference>
<gene>
    <name evidence="2" type="ORF">DFQ27_002268</name>
</gene>
<keyword evidence="3" id="KW-1185">Reference proteome</keyword>
<evidence type="ECO:0000313" key="3">
    <source>
        <dbReference type="Proteomes" id="UP000807716"/>
    </source>
</evidence>